<keyword evidence="6 7" id="KW-0472">Membrane</keyword>
<keyword evidence="5 7" id="KW-1133">Transmembrane helix</keyword>
<keyword evidence="8" id="KW-1185">Reference proteome</keyword>
<evidence type="ECO:0000256" key="2">
    <source>
        <dbReference type="ARBA" id="ARBA00022448"/>
    </source>
</evidence>
<dbReference type="PRINTS" id="PR00176">
    <property type="entry name" value="NANEUSMPORT"/>
</dbReference>
<evidence type="ECO:0000256" key="6">
    <source>
        <dbReference type="ARBA" id="ARBA00023136"/>
    </source>
</evidence>
<keyword evidence="3 7" id="KW-0812">Transmembrane</keyword>
<proteinExistence type="predicted"/>
<reference evidence="9" key="1">
    <citation type="submission" date="2025-08" db="UniProtKB">
        <authorList>
            <consortium name="RefSeq"/>
        </authorList>
    </citation>
    <scope>IDENTIFICATION</scope>
</reference>
<feature type="transmembrane region" description="Helical" evidence="7">
    <location>
        <begin position="109"/>
        <end position="130"/>
    </location>
</feature>
<dbReference type="RefSeq" id="XP_014670344.1">
    <property type="nucleotide sequence ID" value="XM_014814858.1"/>
</dbReference>
<dbReference type="SUPFAM" id="SSF161070">
    <property type="entry name" value="SNF-like"/>
    <property type="match status" value="1"/>
</dbReference>
<evidence type="ECO:0000256" key="3">
    <source>
        <dbReference type="ARBA" id="ARBA00022692"/>
    </source>
</evidence>
<accession>A0ABM1EDS3</accession>
<dbReference type="PANTHER" id="PTHR11616:SF241">
    <property type="entry name" value="SODIUM- AND CHLORIDE-DEPENDENT GLYCINE TRANSPORTER 2"/>
    <property type="match status" value="1"/>
</dbReference>
<name>A0ABM1EDS3_PRICU</name>
<organism evidence="8 9">
    <name type="scientific">Priapulus caudatus</name>
    <name type="common">Priapulid worm</name>
    <dbReference type="NCBI Taxonomy" id="37621"/>
    <lineage>
        <taxon>Eukaryota</taxon>
        <taxon>Metazoa</taxon>
        <taxon>Ecdysozoa</taxon>
        <taxon>Scalidophora</taxon>
        <taxon>Priapulida</taxon>
        <taxon>Priapulimorpha</taxon>
        <taxon>Priapulimorphida</taxon>
        <taxon>Priapulidae</taxon>
        <taxon>Priapulus</taxon>
    </lineage>
</organism>
<feature type="transmembrane region" description="Helical" evidence="7">
    <location>
        <begin position="64"/>
        <end position="89"/>
    </location>
</feature>
<gene>
    <name evidence="9" type="primary">LOC106811289</name>
</gene>
<protein>
    <submittedName>
        <fullName evidence="9">Sodium- and chloride-dependent glycine transporter 2-like</fullName>
    </submittedName>
</protein>
<evidence type="ECO:0000256" key="4">
    <source>
        <dbReference type="ARBA" id="ARBA00022847"/>
    </source>
</evidence>
<evidence type="ECO:0000256" key="7">
    <source>
        <dbReference type="SAM" id="Phobius"/>
    </source>
</evidence>
<dbReference type="PROSITE" id="PS50267">
    <property type="entry name" value="NA_NEUROTRAN_SYMP_3"/>
    <property type="match status" value="1"/>
</dbReference>
<dbReference type="PANTHER" id="PTHR11616">
    <property type="entry name" value="SODIUM/CHLORIDE DEPENDENT TRANSPORTER"/>
    <property type="match status" value="1"/>
</dbReference>
<feature type="transmembrane region" description="Helical" evidence="7">
    <location>
        <begin position="20"/>
        <end position="44"/>
    </location>
</feature>
<dbReference type="InterPro" id="IPR037272">
    <property type="entry name" value="SNS_sf"/>
</dbReference>
<dbReference type="Proteomes" id="UP000695022">
    <property type="component" value="Unplaced"/>
</dbReference>
<evidence type="ECO:0000256" key="5">
    <source>
        <dbReference type="ARBA" id="ARBA00022989"/>
    </source>
</evidence>
<keyword evidence="4" id="KW-0769">Symport</keyword>
<evidence type="ECO:0000256" key="1">
    <source>
        <dbReference type="ARBA" id="ARBA00004141"/>
    </source>
</evidence>
<dbReference type="GeneID" id="106811289"/>
<dbReference type="Pfam" id="PF00209">
    <property type="entry name" value="SNF"/>
    <property type="match status" value="1"/>
</dbReference>
<keyword evidence="2" id="KW-0813">Transport</keyword>
<evidence type="ECO:0000313" key="8">
    <source>
        <dbReference type="Proteomes" id="UP000695022"/>
    </source>
</evidence>
<evidence type="ECO:0000313" key="9">
    <source>
        <dbReference type="RefSeq" id="XP_014670344.1"/>
    </source>
</evidence>
<sequence>MENPAQNKKKEKGGMYVLNVIDVSIGGIALIILGIVEFLTIHWVYGTDKLCEDIALMIGKEPSLFWRICWKYISPVILIFVLIMSLVVYAPITYTFPYAEDGVYEYPSWVMVIEWSFVAIPLALIIIGFFSNFITLTALKEAAQPAWNWGPAAEQRKLHSGDISRQFFTSNSEISLSTIDTALSTDMKHGVINSSFDPTLDITIPF</sequence>
<comment type="subcellular location">
    <subcellularLocation>
        <location evidence="1">Membrane</location>
        <topology evidence="1">Multi-pass membrane protein</topology>
    </subcellularLocation>
</comment>
<dbReference type="InterPro" id="IPR000175">
    <property type="entry name" value="Na/ntran_symport"/>
</dbReference>